<dbReference type="EMBL" id="KZ819300">
    <property type="protein sequence ID" value="PWN96228.1"/>
    <property type="molecule type" value="Genomic_DNA"/>
</dbReference>
<keyword evidence="2" id="KW-0067">ATP-binding</keyword>
<dbReference type="Pfam" id="PF03641">
    <property type="entry name" value="Lysine_decarbox"/>
    <property type="match status" value="1"/>
</dbReference>
<dbReference type="Gene3D" id="3.40.50.300">
    <property type="entry name" value="P-loop containing nucleotide triphosphate hydrolases"/>
    <property type="match status" value="1"/>
</dbReference>
<dbReference type="PROSITE" id="PS50893">
    <property type="entry name" value="ABC_TRANSPORTER_2"/>
    <property type="match status" value="1"/>
</dbReference>
<accession>A0A316Z5I3</accession>
<feature type="region of interest" description="Disordered" evidence="3">
    <location>
        <begin position="75"/>
        <end position="97"/>
    </location>
</feature>
<dbReference type="STRING" id="58919.A0A316Z5I3"/>
<keyword evidence="6" id="KW-1185">Reference proteome</keyword>
<dbReference type="Gene3D" id="3.40.50.450">
    <property type="match status" value="1"/>
</dbReference>
<dbReference type="InterPro" id="IPR031100">
    <property type="entry name" value="LOG_fam"/>
</dbReference>
<dbReference type="PANTHER" id="PTHR43158:SF2">
    <property type="entry name" value="SKFA PEPTIDE EXPORT ATP-BINDING PROTEIN SKFE"/>
    <property type="match status" value="1"/>
</dbReference>
<keyword evidence="1" id="KW-0547">Nucleotide-binding</keyword>
<dbReference type="RefSeq" id="XP_025596507.1">
    <property type="nucleotide sequence ID" value="XM_025743041.1"/>
</dbReference>
<dbReference type="Pfam" id="PF00005">
    <property type="entry name" value="ABC_tran"/>
    <property type="match status" value="1"/>
</dbReference>
<name>A0A316Z5I3_9BASI</name>
<evidence type="ECO:0000313" key="6">
    <source>
        <dbReference type="Proteomes" id="UP000245946"/>
    </source>
</evidence>
<evidence type="ECO:0000256" key="2">
    <source>
        <dbReference type="ARBA" id="ARBA00022840"/>
    </source>
</evidence>
<feature type="domain" description="ABC transporter" evidence="4">
    <location>
        <begin position="249"/>
        <end position="476"/>
    </location>
</feature>
<evidence type="ECO:0000259" key="4">
    <source>
        <dbReference type="PROSITE" id="PS50893"/>
    </source>
</evidence>
<dbReference type="SMART" id="SM00382">
    <property type="entry name" value="AAA"/>
    <property type="match status" value="1"/>
</dbReference>
<gene>
    <name evidence="5" type="ORF">FA09DRAFT_331468</name>
</gene>
<dbReference type="InterPro" id="IPR027417">
    <property type="entry name" value="P-loop_NTPase"/>
</dbReference>
<dbReference type="SUPFAM" id="SSF102405">
    <property type="entry name" value="MCP/YpsA-like"/>
    <property type="match status" value="1"/>
</dbReference>
<dbReference type="GO" id="GO:0016887">
    <property type="term" value="F:ATP hydrolysis activity"/>
    <property type="evidence" value="ECO:0007669"/>
    <property type="project" value="InterPro"/>
</dbReference>
<dbReference type="GO" id="GO:0005524">
    <property type="term" value="F:ATP binding"/>
    <property type="evidence" value="ECO:0007669"/>
    <property type="project" value="UniProtKB-KW"/>
</dbReference>
<dbReference type="GO" id="GO:0009691">
    <property type="term" value="P:cytokinin biosynthetic process"/>
    <property type="evidence" value="ECO:0007669"/>
    <property type="project" value="InterPro"/>
</dbReference>
<evidence type="ECO:0000256" key="3">
    <source>
        <dbReference type="SAM" id="MobiDB-lite"/>
    </source>
</evidence>
<protein>
    <recommendedName>
        <fullName evidence="4">ABC transporter domain-containing protein</fullName>
    </recommendedName>
</protein>
<dbReference type="GeneID" id="37270585"/>
<dbReference type="NCBIfam" id="TIGR00730">
    <property type="entry name" value="Rossman fold protein, TIGR00730 family"/>
    <property type="match status" value="1"/>
</dbReference>
<feature type="compositionally biased region" description="Low complexity" evidence="3">
    <location>
        <begin position="78"/>
        <end position="89"/>
    </location>
</feature>
<reference evidence="5 6" key="1">
    <citation type="journal article" date="2018" name="Mol. Biol. Evol.">
        <title>Broad Genomic Sampling Reveals a Smut Pathogenic Ancestry of the Fungal Clade Ustilaginomycotina.</title>
        <authorList>
            <person name="Kijpornyongpan T."/>
            <person name="Mondo S.J."/>
            <person name="Barry K."/>
            <person name="Sandor L."/>
            <person name="Lee J."/>
            <person name="Lipzen A."/>
            <person name="Pangilinan J."/>
            <person name="LaButti K."/>
            <person name="Hainaut M."/>
            <person name="Henrissat B."/>
            <person name="Grigoriev I.V."/>
            <person name="Spatafora J.W."/>
            <person name="Aime M.C."/>
        </authorList>
    </citation>
    <scope>NUCLEOTIDE SEQUENCE [LARGE SCALE GENOMIC DNA]</scope>
    <source>
        <strain evidence="5 6">MCA 4186</strain>
    </source>
</reference>
<dbReference type="SUPFAM" id="SSF52540">
    <property type="entry name" value="P-loop containing nucleoside triphosphate hydrolases"/>
    <property type="match status" value="1"/>
</dbReference>
<proteinExistence type="predicted"/>
<dbReference type="InterPro" id="IPR005269">
    <property type="entry name" value="LOG"/>
</dbReference>
<dbReference type="InterPro" id="IPR003593">
    <property type="entry name" value="AAA+_ATPase"/>
</dbReference>
<organism evidence="5 6">
    <name type="scientific">Tilletiopsis washingtonensis</name>
    <dbReference type="NCBI Taxonomy" id="58919"/>
    <lineage>
        <taxon>Eukaryota</taxon>
        <taxon>Fungi</taxon>
        <taxon>Dikarya</taxon>
        <taxon>Basidiomycota</taxon>
        <taxon>Ustilaginomycotina</taxon>
        <taxon>Exobasidiomycetes</taxon>
        <taxon>Entylomatales</taxon>
        <taxon>Entylomatales incertae sedis</taxon>
        <taxon>Tilletiopsis</taxon>
    </lineage>
</organism>
<dbReference type="PANTHER" id="PTHR43158">
    <property type="entry name" value="SKFA PEPTIDE EXPORT ATP-BINDING PROTEIN SKFE"/>
    <property type="match status" value="1"/>
</dbReference>
<dbReference type="AlphaFoldDB" id="A0A316Z5I3"/>
<evidence type="ECO:0000313" key="5">
    <source>
        <dbReference type="EMBL" id="PWN96228.1"/>
    </source>
</evidence>
<evidence type="ECO:0000256" key="1">
    <source>
        <dbReference type="ARBA" id="ARBA00022741"/>
    </source>
</evidence>
<dbReference type="Proteomes" id="UP000245946">
    <property type="component" value="Unassembled WGS sequence"/>
</dbReference>
<dbReference type="OrthoDB" id="6512918at2759"/>
<dbReference type="InterPro" id="IPR003439">
    <property type="entry name" value="ABC_transporter-like_ATP-bd"/>
</dbReference>
<sequence length="544" mass="58769">MQSFAVFCGSAPGSAPEYLAAARDVGTALAQQQRRLVYGGGERGLMGAVCSATLSSGGAALGVLPRIMVKAPTRGPNAAAGTGSAEGAGPMQLDNGTEGTQRLTTVLVPDMHARKLRMANESDAFLVLPGGYGSFEEAFEMITWTQLGIQRKPVVFLNVNNFYDPLLALVERGVSEGFITSAGRALITLVSEADASSAGSWGAAAILAAEKLGPEIQAAGSGYWNWSASQNGAKQPADVTQLASAERAVDVKDLTFAFTQEREPALVDCNLSLSRGSRCLLIGANGAGKSTLLRLLAGKRLPGRDAHVRVYGKDVFHDAPRGIVYLGTEWAMNPVVRGDIRVSHFLDSVGGFRHKARRDRLLDILDVDISWRMHQISDGERRRVQLTMGLMEEWDVLLLDEVTVDLDVQVRADLLKFLRSETEERGATIIYATHIFDGLSSFPTHILHMQMGRTTSSMPITWPPRADGVCQDALPVLDESGSDADALSEGERGTLLPTALAWLRADRELRIKTERESGNVKRGAKAGQVDTDSETFYKKYDYNN</sequence>